<name>A0A074MHV6_9SPHN</name>
<proteinExistence type="predicted"/>
<dbReference type="Pfam" id="PF13462">
    <property type="entry name" value="Thioredoxin_4"/>
    <property type="match status" value="1"/>
</dbReference>
<feature type="signal peptide" evidence="1">
    <location>
        <begin position="1"/>
        <end position="25"/>
    </location>
</feature>
<keyword evidence="1" id="KW-0732">Signal</keyword>
<dbReference type="Gene3D" id="3.40.30.10">
    <property type="entry name" value="Glutaredoxin"/>
    <property type="match status" value="1"/>
</dbReference>
<organism evidence="3 4">
    <name type="scientific">Erythrobacter litoralis</name>
    <dbReference type="NCBI Taxonomy" id="39960"/>
    <lineage>
        <taxon>Bacteria</taxon>
        <taxon>Pseudomonadati</taxon>
        <taxon>Pseudomonadota</taxon>
        <taxon>Alphaproteobacteria</taxon>
        <taxon>Sphingomonadales</taxon>
        <taxon>Erythrobacteraceae</taxon>
        <taxon>Erythrobacter/Porphyrobacter group</taxon>
        <taxon>Erythrobacter</taxon>
    </lineage>
</organism>
<keyword evidence="3" id="KW-0413">Isomerase</keyword>
<gene>
    <name evidence="3" type="ORF">EH32_12565</name>
</gene>
<sequence length="254" mass="26807">MRTAFVALSAGLAAGLAVLAAPAAAQNQDLSNPDSNFVDTTPTKVWQAEIAQTERGHLIGNPEAEAQLIEFMSYTCPHCAEFAKEAGPSMDLVLIAPGKLGVEVRPVIRNWLDMTVSLLVQCGDVAGFKDRHRLFLYTQDEWLGRAANAPRSQQAAWARGDAAARLSAARALDLDDTLAKKGMSLSEIDACLSDDAAAKRIAQNSLADKTDLGIPGTPSFALDGELLDKVHSWGALRGVLAARYAPAGAPAAGE</sequence>
<evidence type="ECO:0000313" key="4">
    <source>
        <dbReference type="Proteomes" id="UP000027866"/>
    </source>
</evidence>
<protein>
    <submittedName>
        <fullName evidence="3">Protein-disulfide isomerase</fullName>
    </submittedName>
</protein>
<dbReference type="RefSeq" id="WP_051697979.1">
    <property type="nucleotide sequence ID" value="NZ_CP017057.1"/>
</dbReference>
<feature type="chain" id="PRO_5001699309" evidence="1">
    <location>
        <begin position="26"/>
        <end position="254"/>
    </location>
</feature>
<keyword evidence="4" id="KW-1185">Reference proteome</keyword>
<dbReference type="Gene3D" id="1.10.40.110">
    <property type="match status" value="1"/>
</dbReference>
<evidence type="ECO:0000259" key="2">
    <source>
        <dbReference type="Pfam" id="PF13462"/>
    </source>
</evidence>
<dbReference type="SUPFAM" id="SSF52833">
    <property type="entry name" value="Thioredoxin-like"/>
    <property type="match status" value="1"/>
</dbReference>
<dbReference type="AlphaFoldDB" id="A0A074MHV6"/>
<dbReference type="GO" id="GO:0016853">
    <property type="term" value="F:isomerase activity"/>
    <property type="evidence" value="ECO:0007669"/>
    <property type="project" value="UniProtKB-KW"/>
</dbReference>
<dbReference type="KEGG" id="elq:Ga0102493_112062"/>
<dbReference type="InterPro" id="IPR036249">
    <property type="entry name" value="Thioredoxin-like_sf"/>
</dbReference>
<dbReference type="OrthoDB" id="8478320at2"/>
<dbReference type="Proteomes" id="UP000027866">
    <property type="component" value="Unassembled WGS sequence"/>
</dbReference>
<accession>A0A074MHV6</accession>
<evidence type="ECO:0000256" key="1">
    <source>
        <dbReference type="SAM" id="SignalP"/>
    </source>
</evidence>
<dbReference type="EMBL" id="JMIX01000007">
    <property type="protein sequence ID" value="KEO93054.1"/>
    <property type="molecule type" value="Genomic_DNA"/>
</dbReference>
<reference evidence="3 4" key="1">
    <citation type="submission" date="2014-04" db="EMBL/GenBank/DDBJ databases">
        <title>A comprehensive comparison of genomes of Erythrobacter spp. Strains.</title>
        <authorList>
            <person name="Zheng Q."/>
        </authorList>
    </citation>
    <scope>NUCLEOTIDE SEQUENCE [LARGE SCALE GENOMIC DNA]</scope>
    <source>
        <strain evidence="3 4">DSM 8509</strain>
    </source>
</reference>
<comment type="caution">
    <text evidence="3">The sequence shown here is derived from an EMBL/GenBank/DDBJ whole genome shotgun (WGS) entry which is preliminary data.</text>
</comment>
<dbReference type="InterPro" id="IPR012336">
    <property type="entry name" value="Thioredoxin-like_fold"/>
</dbReference>
<feature type="domain" description="Thioredoxin-like fold" evidence="2">
    <location>
        <begin position="53"/>
        <end position="240"/>
    </location>
</feature>
<dbReference type="PATRIC" id="fig|39960.10.peg.1151"/>
<evidence type="ECO:0000313" key="3">
    <source>
        <dbReference type="EMBL" id="KEO93054.1"/>
    </source>
</evidence>